<sequence length="109" mass="12639">MSGQEQSKTYCCVTVNWILAKEDLFTFFALDSPICEANGDRGMQLSRCQDIIARIKSVDFRDQPNLILQPVLGRQYLMHFLFFSFTILAFLRVWRQGRLFIVNSHTSSP</sequence>
<gene>
    <name evidence="2" type="ORF">CDAR_595541</name>
</gene>
<name>A0AAV4P8T5_9ARAC</name>
<organism evidence="2 3">
    <name type="scientific">Caerostris darwini</name>
    <dbReference type="NCBI Taxonomy" id="1538125"/>
    <lineage>
        <taxon>Eukaryota</taxon>
        <taxon>Metazoa</taxon>
        <taxon>Ecdysozoa</taxon>
        <taxon>Arthropoda</taxon>
        <taxon>Chelicerata</taxon>
        <taxon>Arachnida</taxon>
        <taxon>Araneae</taxon>
        <taxon>Araneomorphae</taxon>
        <taxon>Entelegynae</taxon>
        <taxon>Araneoidea</taxon>
        <taxon>Araneidae</taxon>
        <taxon>Caerostris</taxon>
    </lineage>
</organism>
<evidence type="ECO:0000313" key="2">
    <source>
        <dbReference type="EMBL" id="GIX92418.1"/>
    </source>
</evidence>
<keyword evidence="1" id="KW-0472">Membrane</keyword>
<comment type="caution">
    <text evidence="2">The sequence shown here is derived from an EMBL/GenBank/DDBJ whole genome shotgun (WGS) entry which is preliminary data.</text>
</comment>
<dbReference type="AlphaFoldDB" id="A0AAV4P8T5"/>
<dbReference type="EMBL" id="BPLQ01002393">
    <property type="protein sequence ID" value="GIX92418.1"/>
    <property type="molecule type" value="Genomic_DNA"/>
</dbReference>
<dbReference type="Proteomes" id="UP001054837">
    <property type="component" value="Unassembled WGS sequence"/>
</dbReference>
<keyword evidence="1" id="KW-1133">Transmembrane helix</keyword>
<accession>A0AAV4P8T5</accession>
<keyword evidence="3" id="KW-1185">Reference proteome</keyword>
<evidence type="ECO:0000256" key="1">
    <source>
        <dbReference type="SAM" id="Phobius"/>
    </source>
</evidence>
<protein>
    <submittedName>
        <fullName evidence="2">Uncharacterized protein</fullName>
    </submittedName>
</protein>
<reference evidence="2 3" key="1">
    <citation type="submission" date="2021-06" db="EMBL/GenBank/DDBJ databases">
        <title>Caerostris darwini draft genome.</title>
        <authorList>
            <person name="Kono N."/>
            <person name="Arakawa K."/>
        </authorList>
    </citation>
    <scope>NUCLEOTIDE SEQUENCE [LARGE SCALE GENOMIC DNA]</scope>
</reference>
<evidence type="ECO:0000313" key="3">
    <source>
        <dbReference type="Proteomes" id="UP001054837"/>
    </source>
</evidence>
<feature type="transmembrane region" description="Helical" evidence="1">
    <location>
        <begin position="76"/>
        <end position="94"/>
    </location>
</feature>
<keyword evidence="1" id="KW-0812">Transmembrane</keyword>
<proteinExistence type="predicted"/>